<evidence type="ECO:0000256" key="2">
    <source>
        <dbReference type="ARBA" id="ARBA00022448"/>
    </source>
</evidence>
<evidence type="ECO:0000256" key="5">
    <source>
        <dbReference type="ARBA" id="ARBA00023237"/>
    </source>
</evidence>
<dbReference type="InterPro" id="IPR001775">
    <property type="entry name" value="GspD/PilQ"/>
</dbReference>
<comment type="subcellular location">
    <subcellularLocation>
        <location evidence="7">Cell outer membrane</location>
    </subcellularLocation>
    <subcellularLocation>
        <location evidence="1">Membrane</location>
    </subcellularLocation>
</comment>
<evidence type="ECO:0000256" key="7">
    <source>
        <dbReference type="RuleBase" id="RU004004"/>
    </source>
</evidence>
<dbReference type="InterPro" id="IPR038591">
    <property type="entry name" value="NolW-like_sf"/>
</dbReference>
<evidence type="ECO:0000256" key="1">
    <source>
        <dbReference type="ARBA" id="ARBA00004370"/>
    </source>
</evidence>
<dbReference type="InterPro" id="IPR050810">
    <property type="entry name" value="Bact_Secretion_Sys_Channel"/>
</dbReference>
<keyword evidence="3" id="KW-0732">Signal</keyword>
<dbReference type="Gene3D" id="3.30.1370.130">
    <property type="match status" value="1"/>
</dbReference>
<dbReference type="AlphaFoldDB" id="A0A532UYE3"/>
<evidence type="ECO:0000256" key="6">
    <source>
        <dbReference type="RuleBase" id="RU004003"/>
    </source>
</evidence>
<dbReference type="GO" id="GO:0009279">
    <property type="term" value="C:cell outer membrane"/>
    <property type="evidence" value="ECO:0007669"/>
    <property type="project" value="UniProtKB-SubCell"/>
</dbReference>
<evidence type="ECO:0000256" key="8">
    <source>
        <dbReference type="SAM" id="MobiDB-lite"/>
    </source>
</evidence>
<dbReference type="InterPro" id="IPR004846">
    <property type="entry name" value="T2SS/T3SS_dom"/>
</dbReference>
<dbReference type="SMART" id="SM00965">
    <property type="entry name" value="STN"/>
    <property type="match status" value="1"/>
</dbReference>
<comment type="caution">
    <text evidence="10">The sequence shown here is derived from an EMBL/GenBank/DDBJ whole genome shotgun (WGS) entry which is preliminary data.</text>
</comment>
<dbReference type="Pfam" id="PF00263">
    <property type="entry name" value="Secretin"/>
    <property type="match status" value="1"/>
</dbReference>
<gene>
    <name evidence="10" type="ORF">CEE37_09550</name>
</gene>
<dbReference type="PANTHER" id="PTHR30332">
    <property type="entry name" value="PROBABLE GENERAL SECRETION PATHWAY PROTEIN D"/>
    <property type="match status" value="1"/>
</dbReference>
<dbReference type="Pfam" id="PF03958">
    <property type="entry name" value="Secretin_N"/>
    <property type="match status" value="1"/>
</dbReference>
<keyword evidence="2 7" id="KW-0813">Transport</keyword>
<evidence type="ECO:0000313" key="11">
    <source>
        <dbReference type="Proteomes" id="UP000319619"/>
    </source>
</evidence>
<name>A0A532UYE3_UNCL8</name>
<dbReference type="GO" id="GO:0015627">
    <property type="term" value="C:type II protein secretion system complex"/>
    <property type="evidence" value="ECO:0007669"/>
    <property type="project" value="TreeGrafter"/>
</dbReference>
<accession>A0A532UYE3</accession>
<dbReference type="PRINTS" id="PR00811">
    <property type="entry name" value="BCTERIALGSPD"/>
</dbReference>
<keyword evidence="4" id="KW-0472">Membrane</keyword>
<evidence type="ECO:0000313" key="10">
    <source>
        <dbReference type="EMBL" id="TKJ39971.1"/>
    </source>
</evidence>
<feature type="domain" description="Secretin/TonB short N-terminal" evidence="9">
    <location>
        <begin position="73"/>
        <end position="123"/>
    </location>
</feature>
<protein>
    <recommendedName>
        <fullName evidence="9">Secretin/TonB short N-terminal domain-containing protein</fullName>
    </recommendedName>
</protein>
<keyword evidence="5" id="KW-0998">Cell outer membrane</keyword>
<dbReference type="PANTHER" id="PTHR30332:SF24">
    <property type="entry name" value="SECRETIN GSPD-RELATED"/>
    <property type="match status" value="1"/>
</dbReference>
<organism evidence="10 11">
    <name type="scientific">candidate division LCP-89 bacterium B3_LCP</name>
    <dbReference type="NCBI Taxonomy" id="2012998"/>
    <lineage>
        <taxon>Bacteria</taxon>
        <taxon>Pseudomonadati</taxon>
        <taxon>Bacteria division LCP-89</taxon>
    </lineage>
</organism>
<dbReference type="Pfam" id="PF07660">
    <property type="entry name" value="STN"/>
    <property type="match status" value="1"/>
</dbReference>
<proteinExistence type="inferred from homology"/>
<sequence length="486" mass="53824">MTNAWEKIMHRMIAIFVVIFTLTTCLAFAQDLETEGQSATSETDPNLQKLVTIDAEDAFLPSILAVLAAESGYNIVTGPGVNKEERVSVHLKNTPIEQAMNLVVRAAGLSYEILGNSFLVASAKKLKEEVGLASYVIELQYAVATEVKELLADFNAQIQVDVSGNKLLLITSPKVIDEINKVIKDIDKPALQIMLEAQLIEVAVEDEEQLGIDWGKLSELSLLVSEAGVDQWGAPTLVPEATRYKEFPDELNFYPVDGFLDAGYMARQPAIFQVVLDWLLKNNRAEILTNSKLATMNNRTASLEVIDVIPYILTAGGVGGQVQVQKEEVGIKLLIKPNVNTDGYITTEITPEVSSVFQLIGPESNIPWVVRRRSTTTIRVKDGQSIIIAGLLGIDRKITQHKFPFLGDIPLIGALFRHKSEYIKKTDLIIQVTPRIISADDPHNEMPDIIKETQERLLSGRAQETEEEGRTTPKLVLIEEENPEEQ</sequence>
<dbReference type="InterPro" id="IPR011662">
    <property type="entry name" value="Secretin/TonB_short_N"/>
</dbReference>
<evidence type="ECO:0000259" key="9">
    <source>
        <dbReference type="SMART" id="SM00965"/>
    </source>
</evidence>
<dbReference type="GO" id="GO:0009306">
    <property type="term" value="P:protein secretion"/>
    <property type="evidence" value="ECO:0007669"/>
    <property type="project" value="InterPro"/>
</dbReference>
<dbReference type="InterPro" id="IPR005644">
    <property type="entry name" value="NolW-like"/>
</dbReference>
<evidence type="ECO:0000256" key="3">
    <source>
        <dbReference type="ARBA" id="ARBA00022729"/>
    </source>
</evidence>
<dbReference type="EMBL" id="NJBN01000006">
    <property type="protein sequence ID" value="TKJ39971.1"/>
    <property type="molecule type" value="Genomic_DNA"/>
</dbReference>
<dbReference type="Proteomes" id="UP000319619">
    <property type="component" value="Unassembled WGS sequence"/>
</dbReference>
<comment type="similarity">
    <text evidence="6">Belongs to the bacterial secretin family.</text>
</comment>
<dbReference type="Gene3D" id="3.30.1370.120">
    <property type="match status" value="1"/>
</dbReference>
<feature type="region of interest" description="Disordered" evidence="8">
    <location>
        <begin position="460"/>
        <end position="486"/>
    </location>
</feature>
<evidence type="ECO:0000256" key="4">
    <source>
        <dbReference type="ARBA" id="ARBA00023136"/>
    </source>
</evidence>
<reference evidence="10 11" key="1">
    <citation type="submission" date="2017-06" db="EMBL/GenBank/DDBJ databases">
        <title>Novel microbial phyla capable of carbon fixation and sulfur reduction in deep-sea sediments.</title>
        <authorList>
            <person name="Huang J."/>
            <person name="Baker B."/>
            <person name="Wang Y."/>
        </authorList>
    </citation>
    <scope>NUCLEOTIDE SEQUENCE [LARGE SCALE GENOMIC DNA]</scope>
    <source>
        <strain evidence="10">B3_LCP</strain>
    </source>
</reference>